<feature type="compositionally biased region" description="Polar residues" evidence="21">
    <location>
        <begin position="1389"/>
        <end position="1399"/>
    </location>
</feature>
<dbReference type="GO" id="GO:0009251">
    <property type="term" value="P:glucan catabolic process"/>
    <property type="evidence" value="ECO:0007669"/>
    <property type="project" value="TreeGrafter"/>
</dbReference>
<feature type="region of interest" description="Disordered" evidence="21">
    <location>
        <begin position="583"/>
        <end position="667"/>
    </location>
</feature>
<sequence length="2171" mass="237761">MPRSGDALVEESVARLDAISQRRNVLLREMHQMIQRRNNLGSVFTLEDEDEEDLQIFLKRFIITKDDPETGSISNLGENEIFASTSREAADVSRPPSSRGRPPFSRASRGRHIASSPKFQTDSHGLFLPRQALPSTSAADPSGKVISESLQSRPDSVRLPLQHGLDDGEDELDLLRKSPPARAPLYSSADLAHRDEHPATDLATGATVASGQTVPSTPTDPGAVAQGHTAAVAVSPGRDSDGKNVLEAAVPTKPQDKETLDKPPVSTVDPRELIVDRPSQVSEDVVMSDELQYPQADNLEHPARETLPGSHDMVSASLHGRHTFLPAIANPVKRPVIVLSIHTSRVPEREYVFSEPPPPPPPQPAFPATATPIQRRLQFSQSFTVPPFKAMNPDYVRKSKSVKRKRDKDRDVNGGRKENGKEDSVSLGLNRWAATLNANPVWKRVSRAPKCLSTREWAIAMSELRLIRAIDRIESLKREGRWSFRQPKKQRAISGVPKTHWDHLMDEMKWMRVDFREERKWKIALAYNLSTAVLDWHAAGTMQVRVAKGICVRWKPPRPDDHDQEMIVDENIVLGPEAVHEEMQEMEVDESGDSHPQQRTSLLGVDYGSDDGEEEEDSSEKDVRNVDDPLEPGILVEDALNEADRSNEFGRGGPQDIQPEAEDVEDGTAPVRHDIEATGDETTAVVVENTKPHTASALKTTSTDPVLTSQGTPSSTKGDADHLSSSSSKSSAKMNIYAPFREIIAYSEDDKLFLDLDEFDIAQLDVPSANVPDDTLLPAPDLTAIFPDLQVFSLLEPAPVVQAVPDGKKRSEKRIDRDDPTKRPDDILYTRLYPTGKFMMTKPTLIGPLRPSKNWTNGQWLPLDETAVAPEVDAPVKISDDSVSDLFEGRSSSAPSVIMAMQLQAAYLKDKDGRKRTADHLWSNADDALLKSLIDKYPNNWPLIAECFNASRLTIPTDKRTPRDCLERWRDKWAPEIRRPGDNPLTVEATPPTSSQMTTRGIKRLASASVSSTTPVGMAAGSEPRKRRRHLLVQETIRKAGKKRAEALQKIQAAQRKPPAIHETHAQYSKLPRRTPAELSRMKAEKESRELHELQQARKKQEELNRHHLMSRMMNGVPQQAIPQQQQQPQVATAMQRPVGTGIPPPSQVVPQIRSQVNISQQQRTNTPSIQGTGRLTQQILQAQARAAHQQQQQQQVQVHAQALAQAQNQIQNNGVNVNGSVPANTPHLSPRYVPRDVTSSPAHMSPPHNSAVPSTVNSPRPPSAQSHPLQATQMPAGAGTRGGYYLPNVTNVVQGYTAEQIHTALRLQHQQQQQQQQLQQQQQQQQQPAQQPLTGFPTQPYTLLALFSSFASTMSSTVQGNVNYDPLPLTSDDNPSNALYNAPPSPDPNISSFHTPQFNPAELGVDSTGYPPGAAQPRFLGAALYDDAGGPHIRNSYASSHNTASGGGSEYTGSVYALNDTLGATPLTHGPYAGTYRDDPNDPYGSEPGALPMSPLGPSSHRLMEEKRAVYAAPRAKSKRTIIILSVLAALILLILAVVIPVYFAIIKPNSNNSSSDDSGAANPTSTGKNGKPPVVAAVTGGDGSTITMEDGTTFTYRNPFGGYWYWDENDPFNNGARAQSWSPALNETFRYGVDQIRGVNIGGWLNTEPFITPALFEPYLQNAEPAVDEWTLSLAMRADTAKGGIKQLEDHYKTFITEKDFADIAGAGLNYVRIPIGYWAIEVRDGEPFLEKTSWTYFLKAIKWARKYGIRINLDLHSVPGSQNGWNHSGRLGTVNFLNGPMGYANAQRALDYIRIIAEFIAQPQYRNVVTMFGIINEPQGSVVGRDALSRFYLEAYNIIRKAGGTGENNGPYVSIHDGFFPRKQWADVFPNADRLALDSHPYICFGDQSSATMDTYRNTPCTTWGGDVNNSMSAFGLTAAGEFSNAVTDCGLWLNGVNLGTRYEGTYPGSGARVGDCTTWTDWQKYDAATKAAIKNFALASMDALQNYFFWTWKIGNSSVTGKVETPAWSYQLGLENGWMPKDPREAQGFCGNPNPWTPPLAPWQTGGAGAGNIPAAVSASLAWPPPVISNGGPISSLPSYTPTGTVVTLPPPTFTHSGSSTATATVDAGSGWANPADNDGMYVPVASCSYLDPWIGPNAAPPSPLCGAGSHRRDEAREPIITPAPTP</sequence>
<dbReference type="FunFam" id="3.20.20.80:FF:000033">
    <property type="entry name" value="Glucan 1,3-beta-glucosidase A"/>
    <property type="match status" value="1"/>
</dbReference>
<evidence type="ECO:0000256" key="22">
    <source>
        <dbReference type="SAM" id="Phobius"/>
    </source>
</evidence>
<keyword evidence="7" id="KW-0156">Chromatin regulator</keyword>
<evidence type="ECO:0000256" key="7">
    <source>
        <dbReference type="ARBA" id="ARBA00022853"/>
    </source>
</evidence>
<feature type="region of interest" description="Disordered" evidence="21">
    <location>
        <begin position="390"/>
        <end position="424"/>
    </location>
</feature>
<dbReference type="CDD" id="cd00167">
    <property type="entry name" value="SANT"/>
    <property type="match status" value="1"/>
</dbReference>
<dbReference type="InterPro" id="IPR001547">
    <property type="entry name" value="Glyco_hydro_5"/>
</dbReference>
<dbReference type="GO" id="GO:0005886">
    <property type="term" value="C:plasma membrane"/>
    <property type="evidence" value="ECO:0007669"/>
    <property type="project" value="UniProtKB-SubCell"/>
</dbReference>
<dbReference type="EC" id="3.2.1.58" evidence="18"/>
<gene>
    <name evidence="26" type="primary">exgD</name>
    <name evidence="26" type="ORF">LshimejAT787_0206420</name>
</gene>
<feature type="compositionally biased region" description="Basic and acidic residues" evidence="21">
    <location>
        <begin position="408"/>
        <end position="424"/>
    </location>
</feature>
<feature type="compositionally biased region" description="Polar residues" evidence="21">
    <location>
        <begin position="1215"/>
        <end position="1228"/>
    </location>
</feature>
<evidence type="ECO:0000256" key="10">
    <source>
        <dbReference type="ARBA" id="ARBA00023136"/>
    </source>
</evidence>
<keyword evidence="11" id="KW-0325">Glycoprotein</keyword>
<dbReference type="Proteomes" id="UP001063166">
    <property type="component" value="Unassembled WGS sequence"/>
</dbReference>
<dbReference type="PANTHER" id="PTHR31297:SF34">
    <property type="entry name" value="GLUCAN 1,3-BETA-GLUCOSIDASE 2"/>
    <property type="match status" value="1"/>
</dbReference>
<dbReference type="PROSITE" id="PS50090">
    <property type="entry name" value="MYB_LIKE"/>
    <property type="match status" value="1"/>
</dbReference>
<keyword evidence="12" id="KW-0326">Glycosidase</keyword>
<comment type="function">
    <text evidence="17">Glucosidase involved in the degradation of cellulosic biomass. Active on lichenan.</text>
</comment>
<keyword evidence="9 22" id="KW-1133">Transmembrane helix</keyword>
<evidence type="ECO:0000313" key="27">
    <source>
        <dbReference type="Proteomes" id="UP001063166"/>
    </source>
</evidence>
<dbReference type="PANTHER" id="PTHR31297">
    <property type="entry name" value="GLUCAN ENDO-1,6-BETA-GLUCOSIDASE B"/>
    <property type="match status" value="1"/>
</dbReference>
<keyword evidence="6 26" id="KW-0378">Hydrolase</keyword>
<dbReference type="PROSITE" id="PS51204">
    <property type="entry name" value="HSA"/>
    <property type="match status" value="1"/>
</dbReference>
<keyword evidence="20" id="KW-0175">Coiled coil</keyword>
<proteinExistence type="inferred from homology"/>
<dbReference type="InterPro" id="IPR014012">
    <property type="entry name" value="HSA_dom"/>
</dbReference>
<dbReference type="GO" id="GO:0009986">
    <property type="term" value="C:cell surface"/>
    <property type="evidence" value="ECO:0007669"/>
    <property type="project" value="TreeGrafter"/>
</dbReference>
<dbReference type="InterPro" id="IPR009057">
    <property type="entry name" value="Homeodomain-like_sf"/>
</dbReference>
<evidence type="ECO:0000256" key="18">
    <source>
        <dbReference type="ARBA" id="ARBA00038929"/>
    </source>
</evidence>
<feature type="region of interest" description="Disordered" evidence="21">
    <location>
        <begin position="1215"/>
        <end position="1279"/>
    </location>
</feature>
<dbReference type="GO" id="GO:0004338">
    <property type="term" value="F:glucan exo-1,3-beta-glucosidase activity"/>
    <property type="evidence" value="ECO:0007669"/>
    <property type="project" value="UniProtKB-EC"/>
</dbReference>
<comment type="similarity">
    <text evidence="3">Belongs to the EAF1 family.</text>
</comment>
<dbReference type="GO" id="GO:0006325">
    <property type="term" value="P:chromatin organization"/>
    <property type="evidence" value="ECO:0007669"/>
    <property type="project" value="UniProtKB-KW"/>
</dbReference>
<keyword evidence="27" id="KW-1185">Reference proteome</keyword>
<evidence type="ECO:0000256" key="13">
    <source>
        <dbReference type="ARBA" id="ARBA00023316"/>
    </source>
</evidence>
<keyword evidence="4" id="KW-1003">Cell membrane</keyword>
<dbReference type="SUPFAM" id="SSF46689">
    <property type="entry name" value="Homeodomain-like"/>
    <property type="match status" value="1"/>
</dbReference>
<feature type="domain" description="HSA" evidence="24">
    <location>
        <begin position="488"/>
        <end position="566"/>
    </location>
</feature>
<comment type="caution">
    <text evidence="26">The sequence shown here is derived from an EMBL/GenBank/DDBJ whole genome shotgun (WGS) entry which is preliminary data.</text>
</comment>
<dbReference type="Gene3D" id="3.20.20.80">
    <property type="entry name" value="Glycosidases"/>
    <property type="match status" value="1"/>
</dbReference>
<dbReference type="SMART" id="SM00717">
    <property type="entry name" value="SANT"/>
    <property type="match status" value="1"/>
</dbReference>
<name>A0A9P3PFI1_LYOSH</name>
<dbReference type="InterPro" id="IPR017853">
    <property type="entry name" value="GH"/>
</dbReference>
<evidence type="ECO:0000256" key="16">
    <source>
        <dbReference type="ARBA" id="ARBA00036824"/>
    </source>
</evidence>
<evidence type="ECO:0000256" key="20">
    <source>
        <dbReference type="SAM" id="Coils"/>
    </source>
</evidence>
<evidence type="ECO:0000256" key="14">
    <source>
        <dbReference type="ARBA" id="ARBA00025178"/>
    </source>
</evidence>
<comment type="similarity">
    <text evidence="2">Belongs to the glycosyl hydrolase 5 (cellulase A) family.</text>
</comment>
<accession>A0A9P3PFI1</accession>
<evidence type="ECO:0000256" key="4">
    <source>
        <dbReference type="ARBA" id="ARBA00022475"/>
    </source>
</evidence>
<dbReference type="GO" id="GO:0035267">
    <property type="term" value="C:NuA4 histone acetyltransferase complex"/>
    <property type="evidence" value="ECO:0007669"/>
    <property type="project" value="UniProtKB-ARBA"/>
</dbReference>
<evidence type="ECO:0000313" key="26">
    <source>
        <dbReference type="EMBL" id="GLB35077.1"/>
    </source>
</evidence>
<feature type="region of interest" description="Disordered" evidence="21">
    <location>
        <begin position="977"/>
        <end position="1027"/>
    </location>
</feature>
<protein>
    <recommendedName>
        <fullName evidence="18">glucan 1,3-beta-glucosidase</fullName>
        <ecNumber evidence="18">3.2.1.58</ecNumber>
    </recommendedName>
    <alternativeName>
        <fullName evidence="19">Exo-1,3-beta-glucanase D</fullName>
    </alternativeName>
    <alternativeName>
        <fullName evidence="15">Vacuolar import and degradation protein 21</fullName>
    </alternativeName>
</protein>
<evidence type="ECO:0000256" key="3">
    <source>
        <dbReference type="ARBA" id="ARBA00008913"/>
    </source>
</evidence>
<dbReference type="GO" id="GO:0071555">
    <property type="term" value="P:cell wall organization"/>
    <property type="evidence" value="ECO:0007669"/>
    <property type="project" value="UniProtKB-KW"/>
</dbReference>
<feature type="compositionally biased region" description="Polar residues" evidence="21">
    <location>
        <begin position="697"/>
        <end position="717"/>
    </location>
</feature>
<evidence type="ECO:0000256" key="1">
    <source>
        <dbReference type="ARBA" id="ARBA00004401"/>
    </source>
</evidence>
<feature type="domain" description="HTH myb-type" evidence="25">
    <location>
        <begin position="922"/>
        <end position="977"/>
    </location>
</feature>
<keyword evidence="8" id="KW-0735">Signal-anchor</keyword>
<dbReference type="Pfam" id="PF13921">
    <property type="entry name" value="Myb_DNA-bind_6"/>
    <property type="match status" value="1"/>
</dbReference>
<feature type="region of interest" description="Disordered" evidence="21">
    <location>
        <begin position="1366"/>
        <end position="1400"/>
    </location>
</feature>
<feature type="region of interest" description="Disordered" evidence="21">
    <location>
        <begin position="1554"/>
        <end position="1585"/>
    </location>
</feature>
<keyword evidence="5 22" id="KW-0812">Transmembrane</keyword>
<comment type="function">
    <text evidence="14">Component of the NuA4 histone acetyltransferase complex which is involved in transcriptional activation of selected genes principally by acetylation of nucleosomal histone H4 and H2A. The NuA4 complex is also involved in DNA repair.</text>
</comment>
<comment type="subcellular location">
    <subcellularLocation>
        <location evidence="1">Cell membrane</location>
        <topology evidence="1">Single-pass type II membrane protein</topology>
    </subcellularLocation>
</comment>
<dbReference type="InterPro" id="IPR050386">
    <property type="entry name" value="Glycosyl_hydrolase_5"/>
</dbReference>
<comment type="catalytic activity">
    <reaction evidence="16">
        <text>Successive hydrolysis of beta-D-glucose units from the non-reducing ends of (1-&gt;3)-beta-D-glucans, releasing alpha-glucose.</text>
        <dbReference type="EC" id="3.2.1.58"/>
    </reaction>
</comment>
<dbReference type="Pfam" id="PF07529">
    <property type="entry name" value="HSA"/>
    <property type="match status" value="1"/>
</dbReference>
<dbReference type="InterPro" id="IPR001005">
    <property type="entry name" value="SANT/Myb"/>
</dbReference>
<keyword evidence="10 22" id="KW-0472">Membrane</keyword>
<feature type="region of interest" description="Disordered" evidence="21">
    <location>
        <begin position="2145"/>
        <end position="2171"/>
    </location>
</feature>
<dbReference type="PROSITE" id="PS51294">
    <property type="entry name" value="HTH_MYB"/>
    <property type="match status" value="1"/>
</dbReference>
<keyword evidence="13" id="KW-0961">Cell wall biogenesis/degradation</keyword>
<feature type="coiled-coil region" evidence="20">
    <location>
        <begin position="1037"/>
        <end position="1104"/>
    </location>
</feature>
<feature type="compositionally biased region" description="Acidic residues" evidence="21">
    <location>
        <begin position="608"/>
        <end position="619"/>
    </location>
</feature>
<feature type="compositionally biased region" description="Basic and acidic residues" evidence="21">
    <location>
        <begin position="806"/>
        <end position="823"/>
    </location>
</feature>
<evidence type="ECO:0000259" key="24">
    <source>
        <dbReference type="PROSITE" id="PS51204"/>
    </source>
</evidence>
<feature type="compositionally biased region" description="Basic residues" evidence="21">
    <location>
        <begin position="398"/>
        <end position="407"/>
    </location>
</feature>
<organism evidence="26 27">
    <name type="scientific">Lyophyllum shimeji</name>
    <name type="common">Hon-shimeji</name>
    <name type="synonym">Tricholoma shimeji</name>
    <dbReference type="NCBI Taxonomy" id="47721"/>
    <lineage>
        <taxon>Eukaryota</taxon>
        <taxon>Fungi</taxon>
        <taxon>Dikarya</taxon>
        <taxon>Basidiomycota</taxon>
        <taxon>Agaricomycotina</taxon>
        <taxon>Agaricomycetes</taxon>
        <taxon>Agaricomycetidae</taxon>
        <taxon>Agaricales</taxon>
        <taxon>Tricholomatineae</taxon>
        <taxon>Lyophyllaceae</taxon>
        <taxon>Lyophyllum</taxon>
    </lineage>
</organism>
<evidence type="ECO:0000256" key="9">
    <source>
        <dbReference type="ARBA" id="ARBA00022989"/>
    </source>
</evidence>
<dbReference type="SMART" id="SM00573">
    <property type="entry name" value="HSA"/>
    <property type="match status" value="1"/>
</dbReference>
<feature type="domain" description="Myb-like" evidence="23">
    <location>
        <begin position="922"/>
        <end position="973"/>
    </location>
</feature>
<dbReference type="Gene3D" id="1.10.10.60">
    <property type="entry name" value="Homeodomain-like"/>
    <property type="match status" value="1"/>
</dbReference>
<dbReference type="SUPFAM" id="SSF51445">
    <property type="entry name" value="(Trans)glycosidases"/>
    <property type="match status" value="1"/>
</dbReference>
<evidence type="ECO:0000256" key="5">
    <source>
        <dbReference type="ARBA" id="ARBA00022692"/>
    </source>
</evidence>
<evidence type="ECO:0000256" key="17">
    <source>
        <dbReference type="ARBA" id="ARBA00037126"/>
    </source>
</evidence>
<evidence type="ECO:0000256" key="21">
    <source>
        <dbReference type="SAM" id="MobiDB-lite"/>
    </source>
</evidence>
<feature type="compositionally biased region" description="Polar residues" evidence="21">
    <location>
        <begin position="1238"/>
        <end position="1274"/>
    </location>
</feature>
<dbReference type="Pfam" id="PF00150">
    <property type="entry name" value="Cellulase"/>
    <property type="match status" value="1"/>
</dbReference>
<evidence type="ECO:0000256" key="2">
    <source>
        <dbReference type="ARBA" id="ARBA00005641"/>
    </source>
</evidence>
<dbReference type="EMBL" id="BRPK01000002">
    <property type="protein sequence ID" value="GLB35077.1"/>
    <property type="molecule type" value="Genomic_DNA"/>
</dbReference>
<evidence type="ECO:0000256" key="8">
    <source>
        <dbReference type="ARBA" id="ARBA00022968"/>
    </source>
</evidence>
<evidence type="ECO:0000256" key="12">
    <source>
        <dbReference type="ARBA" id="ARBA00023295"/>
    </source>
</evidence>
<evidence type="ECO:0000256" key="15">
    <source>
        <dbReference type="ARBA" id="ARBA00029670"/>
    </source>
</evidence>
<dbReference type="InterPro" id="IPR017930">
    <property type="entry name" value="Myb_dom"/>
</dbReference>
<evidence type="ECO:0000256" key="11">
    <source>
        <dbReference type="ARBA" id="ARBA00023180"/>
    </source>
</evidence>
<feature type="transmembrane region" description="Helical" evidence="22">
    <location>
        <begin position="1523"/>
        <end position="1547"/>
    </location>
</feature>
<dbReference type="OrthoDB" id="62120at2759"/>
<dbReference type="GO" id="GO:0005576">
    <property type="term" value="C:extracellular region"/>
    <property type="evidence" value="ECO:0007669"/>
    <property type="project" value="TreeGrafter"/>
</dbReference>
<evidence type="ECO:0000256" key="6">
    <source>
        <dbReference type="ARBA" id="ARBA00022801"/>
    </source>
</evidence>
<evidence type="ECO:0000256" key="19">
    <source>
        <dbReference type="ARBA" id="ARBA00041260"/>
    </source>
</evidence>
<feature type="compositionally biased region" description="Low complexity" evidence="21">
    <location>
        <begin position="93"/>
        <end position="107"/>
    </location>
</feature>
<evidence type="ECO:0000259" key="23">
    <source>
        <dbReference type="PROSITE" id="PS50090"/>
    </source>
</evidence>
<feature type="region of interest" description="Disordered" evidence="21">
    <location>
        <begin position="803"/>
        <end position="823"/>
    </location>
</feature>
<evidence type="ECO:0000259" key="25">
    <source>
        <dbReference type="PROSITE" id="PS51294"/>
    </source>
</evidence>
<feature type="region of interest" description="Disordered" evidence="21">
    <location>
        <begin position="692"/>
        <end position="731"/>
    </location>
</feature>
<reference evidence="26" key="1">
    <citation type="submission" date="2022-07" db="EMBL/GenBank/DDBJ databases">
        <title>The genome of Lyophyllum shimeji provides insight into the initial evolution of ectomycorrhizal fungal genome.</title>
        <authorList>
            <person name="Kobayashi Y."/>
            <person name="Shibata T."/>
            <person name="Hirakawa H."/>
            <person name="Shigenobu S."/>
            <person name="Nishiyama T."/>
            <person name="Yamada A."/>
            <person name="Hasebe M."/>
            <person name="Kawaguchi M."/>
        </authorList>
    </citation>
    <scope>NUCLEOTIDE SEQUENCE</scope>
    <source>
        <strain evidence="26">AT787</strain>
    </source>
</reference>
<feature type="region of interest" description="Disordered" evidence="21">
    <location>
        <begin position="84"/>
        <end position="166"/>
    </location>
</feature>